<name>A0A068YKC5_ECHMU</name>
<keyword evidence="2" id="KW-1185">Reference proteome</keyword>
<gene>
    <name evidence="1" type="ORF">EmuJ_001152400</name>
</gene>
<proteinExistence type="predicted"/>
<dbReference type="Proteomes" id="UP000017246">
    <property type="component" value="Unassembled WGS sequence"/>
</dbReference>
<dbReference type="AlphaFoldDB" id="A0A068YKC5"/>
<accession>A0A068YKC5</accession>
<evidence type="ECO:0000313" key="1">
    <source>
        <dbReference type="EMBL" id="CDS43725.1"/>
    </source>
</evidence>
<dbReference type="EMBL" id="LN902848">
    <property type="protein sequence ID" value="CDS43725.1"/>
    <property type="molecule type" value="Genomic_DNA"/>
</dbReference>
<reference evidence="1" key="2">
    <citation type="submission" date="2015-11" db="EMBL/GenBank/DDBJ databases">
        <authorList>
            <person name="Zhang Y."/>
            <person name="Guo Z."/>
        </authorList>
    </citation>
    <scope>NUCLEOTIDE SEQUENCE</scope>
</reference>
<reference evidence="1" key="1">
    <citation type="journal article" date="2013" name="Nature">
        <title>The genomes of four tapeworm species reveal adaptations to parasitism.</title>
        <authorList>
            <person name="Tsai I.J."/>
            <person name="Zarowiecki M."/>
            <person name="Holroyd N."/>
            <person name="Garciarrubio A."/>
            <person name="Sanchez-Flores A."/>
            <person name="Brooks K.L."/>
            <person name="Tracey A."/>
            <person name="Bobes R.J."/>
            <person name="Fragoso G."/>
            <person name="Sciutto E."/>
            <person name="Aslett M."/>
            <person name="Beasley H."/>
            <person name="Bennett H.M."/>
            <person name="Cai J."/>
            <person name="Camicia F."/>
            <person name="Clark R."/>
            <person name="Cucher M."/>
            <person name="De Silva N."/>
            <person name="Day T.A."/>
            <person name="Deplazes P."/>
            <person name="Estrada K."/>
            <person name="Fernandez C."/>
            <person name="Holland P.W."/>
            <person name="Hou J."/>
            <person name="Hu S."/>
            <person name="Huckvale T."/>
            <person name="Hung S.S."/>
            <person name="Kamenetzky L."/>
            <person name="Keane J.A."/>
            <person name="Kiss F."/>
            <person name="Koziol U."/>
            <person name="Lambert O."/>
            <person name="Liu K."/>
            <person name="Luo X."/>
            <person name="Luo Y."/>
            <person name="Macchiaroli N."/>
            <person name="Nichol S."/>
            <person name="Paps J."/>
            <person name="Parkinson J."/>
            <person name="Pouchkina-Stantcheva N."/>
            <person name="Riddiford N."/>
            <person name="Rosenzvit M."/>
            <person name="Salinas G."/>
            <person name="Wasmuth J.D."/>
            <person name="Zamanian M."/>
            <person name="Zheng Y."/>
            <person name="Cai X."/>
            <person name="Soberon X."/>
            <person name="Olson P.D."/>
            <person name="Laclette J.P."/>
            <person name="Brehm K."/>
            <person name="Berriman M."/>
            <person name="Garciarrubio A."/>
            <person name="Bobes R.J."/>
            <person name="Fragoso G."/>
            <person name="Sanchez-Flores A."/>
            <person name="Estrada K."/>
            <person name="Cevallos M.A."/>
            <person name="Morett E."/>
            <person name="Gonzalez V."/>
            <person name="Portillo T."/>
            <person name="Ochoa-Leyva A."/>
            <person name="Jose M.V."/>
            <person name="Sciutto E."/>
            <person name="Landa A."/>
            <person name="Jimenez L."/>
            <person name="Valdes V."/>
            <person name="Carrero J.C."/>
            <person name="Larralde C."/>
            <person name="Morales-Montor J."/>
            <person name="Limon-Lason J."/>
            <person name="Soberon X."/>
            <person name="Laclette J.P."/>
        </authorList>
    </citation>
    <scope>NUCLEOTIDE SEQUENCE [LARGE SCALE GENOMIC DNA]</scope>
</reference>
<protein>
    <submittedName>
        <fullName evidence="1">Uncharacterized protein</fullName>
    </submittedName>
</protein>
<organism evidence="1 2">
    <name type="scientific">Echinococcus multilocularis</name>
    <name type="common">Fox tapeworm</name>
    <dbReference type="NCBI Taxonomy" id="6211"/>
    <lineage>
        <taxon>Eukaryota</taxon>
        <taxon>Metazoa</taxon>
        <taxon>Spiralia</taxon>
        <taxon>Lophotrochozoa</taxon>
        <taxon>Platyhelminthes</taxon>
        <taxon>Cestoda</taxon>
        <taxon>Eucestoda</taxon>
        <taxon>Cyclophyllidea</taxon>
        <taxon>Taeniidae</taxon>
        <taxon>Echinococcus</taxon>
    </lineage>
</organism>
<evidence type="ECO:0000313" key="2">
    <source>
        <dbReference type="Proteomes" id="UP000017246"/>
    </source>
</evidence>
<sequence length="72" mass="8438">MRWASRVSVGSRRNTYFKAKSCDKGQQLSHTYLDSTQLAEERRRYGVFTLLTPSYRYSRELPNGSQRQLASF</sequence>